<organism evidence="1 2">
    <name type="scientific">Avena sativa</name>
    <name type="common">Oat</name>
    <dbReference type="NCBI Taxonomy" id="4498"/>
    <lineage>
        <taxon>Eukaryota</taxon>
        <taxon>Viridiplantae</taxon>
        <taxon>Streptophyta</taxon>
        <taxon>Embryophyta</taxon>
        <taxon>Tracheophyta</taxon>
        <taxon>Spermatophyta</taxon>
        <taxon>Magnoliopsida</taxon>
        <taxon>Liliopsida</taxon>
        <taxon>Poales</taxon>
        <taxon>Poaceae</taxon>
        <taxon>BOP clade</taxon>
        <taxon>Pooideae</taxon>
        <taxon>Poodae</taxon>
        <taxon>Poeae</taxon>
        <taxon>Poeae Chloroplast Group 1 (Aveneae type)</taxon>
        <taxon>Aveninae</taxon>
        <taxon>Avena</taxon>
    </lineage>
</organism>
<name>A0ACD5V9R3_AVESA</name>
<sequence>MMPRKSSKTKGGLGPAAADPYPNPAHPAHEYPCDAEGSGSEPDGAVDALQRLDLDVSTSVSASTAAKDAPAETPPPPQPEFPAPRPPPMGASPSGSAAVGGGPEEDGLRRLQELVGIGREKVELTEEEVRANDQRQEDEICALEAIFGDNVVMLNRKEGQRSFQVHVHIEIPDGIDVSARLSFGAGTLNYKEAHDGDASDDLFYKFRVEHLPPILLTCLLPSSYPSHQPPLFTMSVEWLDKLMISSLCHMLDMTWEEQHGVEVIYQWVQWLQSSSLSYLGFENEIVLSKGGQTCTEDGGDKRACPDNAPPDVTIPRIIRYNDDKCHEAFLHAIHCCMICFSEFPGEDFIKLPCHHFFCRKCMQTYCKMHVKEGTVLKLLCPDAKCGAVVPPNILKMLLGEDEFERWEALLLQRTLDAMVDVFYCPRCQTVCLEDAGDEAVCSSCLFSFCTLCREPRHVGVECISPEEKLHILERREKSQKKNKADIRKRKPKGAIQKHMDEVCSIMEILKDSKQCPQCKMAISKTEGCNKMTCSNCGQCFCYQCNAAISGYDHFKGDCVVFDQAELDRWQEQLNRRVQRQTVAQMQAYLFEAEYHTCPTCHQPVPKIGNNNHLYCWACSNHCCALCRKPVQKMSQHFGPTGCKQHTGKP</sequence>
<evidence type="ECO:0000313" key="2">
    <source>
        <dbReference type="Proteomes" id="UP001732700"/>
    </source>
</evidence>
<reference evidence="1" key="2">
    <citation type="submission" date="2025-09" db="UniProtKB">
        <authorList>
            <consortium name="EnsemblPlants"/>
        </authorList>
    </citation>
    <scope>IDENTIFICATION</scope>
</reference>
<accession>A0ACD5V9R3</accession>
<dbReference type="Proteomes" id="UP001732700">
    <property type="component" value="Chromosome 3A"/>
</dbReference>
<protein>
    <submittedName>
        <fullName evidence="1">Uncharacterized protein</fullName>
    </submittedName>
</protein>
<evidence type="ECO:0000313" key="1">
    <source>
        <dbReference type="EnsemblPlants" id="AVESA.00010b.r2.3AG0405670.1.CDS"/>
    </source>
</evidence>
<reference evidence="1" key="1">
    <citation type="submission" date="2021-05" db="EMBL/GenBank/DDBJ databases">
        <authorList>
            <person name="Scholz U."/>
            <person name="Mascher M."/>
            <person name="Fiebig A."/>
        </authorList>
    </citation>
    <scope>NUCLEOTIDE SEQUENCE [LARGE SCALE GENOMIC DNA]</scope>
</reference>
<proteinExistence type="predicted"/>
<keyword evidence="2" id="KW-1185">Reference proteome</keyword>
<dbReference type="EnsemblPlants" id="AVESA.00010b.r2.3AG0405670.1">
    <property type="protein sequence ID" value="AVESA.00010b.r2.3AG0405670.1.CDS"/>
    <property type="gene ID" value="AVESA.00010b.r2.3AG0405670"/>
</dbReference>